<dbReference type="SUPFAM" id="SSF51445">
    <property type="entry name" value="(Trans)glycosidases"/>
    <property type="match status" value="1"/>
</dbReference>
<evidence type="ECO:0000313" key="6">
    <source>
        <dbReference type="Proteomes" id="UP000178534"/>
    </source>
</evidence>
<name>A0A1G2DDJ0_9BACT</name>
<comment type="caution">
    <text evidence="5">The sequence shown here is derived from an EMBL/GenBank/DDBJ whole genome shotgun (WGS) entry which is preliminary data.</text>
</comment>
<keyword evidence="3" id="KW-0378">Hydrolase</keyword>
<dbReference type="GO" id="GO:0004556">
    <property type="term" value="F:alpha-amylase activity"/>
    <property type="evidence" value="ECO:0007669"/>
    <property type="project" value="UniProtKB-UniRule"/>
</dbReference>
<evidence type="ECO:0000256" key="3">
    <source>
        <dbReference type="RuleBase" id="RU361134"/>
    </source>
</evidence>
<dbReference type="STRING" id="1798665.A2942_04855"/>
<protein>
    <recommendedName>
        <fullName evidence="3">Alpha-amylase</fullName>
        <ecNumber evidence="3">3.2.1.1</ecNumber>
    </recommendedName>
</protein>
<comment type="similarity">
    <text evidence="1 2">Belongs to the glycosyl hydrolase 13 family.</text>
</comment>
<dbReference type="EC" id="3.2.1.1" evidence="3"/>
<dbReference type="PANTHER" id="PTHR10357:SF219">
    <property type="entry name" value="MALTOSE ALPHA-D-GLUCOSYLTRANSFERASE"/>
    <property type="match status" value="1"/>
</dbReference>
<dbReference type="InterPro" id="IPR045857">
    <property type="entry name" value="O16G_dom_2"/>
</dbReference>
<dbReference type="Gene3D" id="3.20.20.80">
    <property type="entry name" value="Glycosidases"/>
    <property type="match status" value="1"/>
</dbReference>
<dbReference type="PANTHER" id="PTHR10357">
    <property type="entry name" value="ALPHA-AMYLASE FAMILY MEMBER"/>
    <property type="match status" value="1"/>
</dbReference>
<feature type="domain" description="Glycosyl hydrolase family 13 catalytic" evidence="4">
    <location>
        <begin position="16"/>
        <end position="425"/>
    </location>
</feature>
<dbReference type="GO" id="GO:0043169">
    <property type="term" value="F:cation binding"/>
    <property type="evidence" value="ECO:0007669"/>
    <property type="project" value="InterPro"/>
</dbReference>
<dbReference type="InterPro" id="IPR017853">
    <property type="entry name" value="GH"/>
</dbReference>
<organism evidence="5 6">
    <name type="scientific">Candidatus Lloydbacteria bacterium RIFCSPLOWO2_01_FULL_50_20</name>
    <dbReference type="NCBI Taxonomy" id="1798665"/>
    <lineage>
        <taxon>Bacteria</taxon>
        <taxon>Candidatus Lloydiibacteriota</taxon>
    </lineage>
</organism>
<dbReference type="PRINTS" id="PR00110">
    <property type="entry name" value="ALPHAAMYLASE"/>
</dbReference>
<dbReference type="Proteomes" id="UP000178534">
    <property type="component" value="Unassembled WGS sequence"/>
</dbReference>
<dbReference type="EMBL" id="MHLP01000033">
    <property type="protein sequence ID" value="OGZ11699.1"/>
    <property type="molecule type" value="Genomic_DNA"/>
</dbReference>
<gene>
    <name evidence="5" type="ORF">A2942_04855</name>
</gene>
<accession>A0A1G2DDJ0</accession>
<reference evidence="5 6" key="1">
    <citation type="journal article" date="2016" name="Nat. Commun.">
        <title>Thousands of microbial genomes shed light on interconnected biogeochemical processes in an aquifer system.</title>
        <authorList>
            <person name="Anantharaman K."/>
            <person name="Brown C.T."/>
            <person name="Hug L.A."/>
            <person name="Sharon I."/>
            <person name="Castelle C.J."/>
            <person name="Probst A.J."/>
            <person name="Thomas B.C."/>
            <person name="Singh A."/>
            <person name="Wilkins M.J."/>
            <person name="Karaoz U."/>
            <person name="Brodie E.L."/>
            <person name="Williams K.H."/>
            <person name="Hubbard S.S."/>
            <person name="Banfield J.F."/>
        </authorList>
    </citation>
    <scope>NUCLEOTIDE SEQUENCE [LARGE SCALE GENOMIC DNA]</scope>
</reference>
<proteinExistence type="inferred from homology"/>
<dbReference type="AlphaFoldDB" id="A0A1G2DDJ0"/>
<evidence type="ECO:0000256" key="2">
    <source>
        <dbReference type="RuleBase" id="RU003615"/>
    </source>
</evidence>
<dbReference type="InterPro" id="IPR006047">
    <property type="entry name" value="GH13_cat_dom"/>
</dbReference>
<evidence type="ECO:0000256" key="1">
    <source>
        <dbReference type="ARBA" id="ARBA00008061"/>
    </source>
</evidence>
<evidence type="ECO:0000259" key="4">
    <source>
        <dbReference type="SMART" id="SM00642"/>
    </source>
</evidence>
<keyword evidence="3" id="KW-0119">Carbohydrate metabolism</keyword>
<dbReference type="Pfam" id="PF00128">
    <property type="entry name" value="Alpha-amylase"/>
    <property type="match status" value="1"/>
</dbReference>
<sequence>MEHQRYYWWKDAKIYELYIDKFAGDFQGLTSRLDYMTALGINCLHMLPFYPSPMVDDGYDVMDYRSVRPELGTLGDFTECLAEAHHRGIRVIIDLVLNHVSSKHPWFIEARASRDNSKRDFFLWDKEGRRFQDSINAFPDFKPSNWIRNDATGDYYYATFYPEQPDLNWDNPKVMEEMLAIMDFWIARGVDGFRLDAAKHLIKRDSTRSEGLPETHQVLKTIRKHLDLTHPDVILLAEAHQLPAITKTYFGSGDECHMAYHFPLAEQFWLALKRHDLHLVDAMVEESFDIPYNSQWATFLRSHDEISLATLPLPERSELNDFFDPDHCYLFRNFKLDELASVRIATIYQNAPERIAEAFALLYKTPGAPIMYYGDEIGMKNLPLEAGIVDTRKYVRGAFDWEEATKQVANPDSLWSDVASLIKTRTAESLPAVTKEPAWQSAETGVVSTEMNMN</sequence>
<dbReference type="GO" id="GO:0005975">
    <property type="term" value="P:carbohydrate metabolic process"/>
    <property type="evidence" value="ECO:0007669"/>
    <property type="project" value="InterPro"/>
</dbReference>
<dbReference type="Gene3D" id="3.90.400.10">
    <property type="entry name" value="Oligo-1,6-glucosidase, Domain 2"/>
    <property type="match status" value="1"/>
</dbReference>
<dbReference type="InterPro" id="IPR006046">
    <property type="entry name" value="Alpha_amylase"/>
</dbReference>
<keyword evidence="3" id="KW-0326">Glycosidase</keyword>
<comment type="catalytic activity">
    <reaction evidence="3">
        <text>Endohydrolysis of (1-&gt;4)-alpha-D-glucosidic linkages in polysaccharides containing three or more (1-&gt;4)-alpha-linked D-glucose units.</text>
        <dbReference type="EC" id="3.2.1.1"/>
    </reaction>
</comment>
<dbReference type="SMART" id="SM00642">
    <property type="entry name" value="Aamy"/>
    <property type="match status" value="1"/>
</dbReference>
<evidence type="ECO:0000313" key="5">
    <source>
        <dbReference type="EMBL" id="OGZ11699.1"/>
    </source>
</evidence>